<evidence type="ECO:0000256" key="5">
    <source>
        <dbReference type="ARBA" id="ARBA00023155"/>
    </source>
</evidence>
<reference evidence="10 11" key="1">
    <citation type="submission" date="2019-04" db="EMBL/GenBank/DDBJ databases">
        <title>Annotation for the trematode Fasciola gigantica.</title>
        <authorList>
            <person name="Choi Y.-J."/>
        </authorList>
    </citation>
    <scope>NUCLEOTIDE SEQUENCE [LARGE SCALE GENOMIC DNA]</scope>
    <source>
        <strain evidence="10">Uganda_cow_1</strain>
    </source>
</reference>
<dbReference type="EMBL" id="SUNJ01011823">
    <property type="protein sequence ID" value="TPP58589.1"/>
    <property type="molecule type" value="Genomic_DNA"/>
</dbReference>
<organism evidence="10 11">
    <name type="scientific">Fasciola gigantica</name>
    <name type="common">Giant liver fluke</name>
    <dbReference type="NCBI Taxonomy" id="46835"/>
    <lineage>
        <taxon>Eukaryota</taxon>
        <taxon>Metazoa</taxon>
        <taxon>Spiralia</taxon>
        <taxon>Lophotrochozoa</taxon>
        <taxon>Platyhelminthes</taxon>
        <taxon>Trematoda</taxon>
        <taxon>Digenea</taxon>
        <taxon>Plagiorchiida</taxon>
        <taxon>Echinostomata</taxon>
        <taxon>Echinostomatoidea</taxon>
        <taxon>Fasciolidae</taxon>
        <taxon>Fasciola</taxon>
    </lineage>
</organism>
<comment type="subcellular location">
    <subcellularLocation>
        <location evidence="1 7 8">Nucleus</location>
    </subcellularLocation>
</comment>
<dbReference type="CDD" id="cd00086">
    <property type="entry name" value="homeodomain"/>
    <property type="match status" value="1"/>
</dbReference>
<name>A0A504YE98_FASGI</name>
<comment type="caution">
    <text evidence="10">The sequence shown here is derived from an EMBL/GenBank/DDBJ whole genome shotgun (WGS) entry which is preliminary data.</text>
</comment>
<dbReference type="InterPro" id="IPR009057">
    <property type="entry name" value="Homeodomain-like_sf"/>
</dbReference>
<keyword evidence="5 7" id="KW-0371">Homeobox</keyword>
<evidence type="ECO:0000256" key="4">
    <source>
        <dbReference type="ARBA" id="ARBA00023125"/>
    </source>
</evidence>
<keyword evidence="4 7" id="KW-0238">DNA-binding</keyword>
<evidence type="ECO:0000259" key="9">
    <source>
        <dbReference type="PROSITE" id="PS50071"/>
    </source>
</evidence>
<accession>A0A504YE98</accession>
<feature type="DNA-binding region" description="Homeobox" evidence="7">
    <location>
        <begin position="129"/>
        <end position="179"/>
    </location>
</feature>
<dbReference type="InterPro" id="IPR001356">
    <property type="entry name" value="HD"/>
</dbReference>
<evidence type="ECO:0000256" key="8">
    <source>
        <dbReference type="RuleBase" id="RU000682"/>
    </source>
</evidence>
<dbReference type="PROSITE" id="PS50071">
    <property type="entry name" value="HOMEOBOX_2"/>
    <property type="match status" value="1"/>
</dbReference>
<dbReference type="PROSITE" id="PS00027">
    <property type="entry name" value="HOMEOBOX_1"/>
    <property type="match status" value="1"/>
</dbReference>
<evidence type="ECO:0000313" key="11">
    <source>
        <dbReference type="Proteomes" id="UP000316759"/>
    </source>
</evidence>
<keyword evidence="3" id="KW-0217">Developmental protein</keyword>
<gene>
    <name evidence="10" type="ORF">FGIG_02224</name>
</gene>
<evidence type="ECO:0000256" key="1">
    <source>
        <dbReference type="ARBA" id="ARBA00004123"/>
    </source>
</evidence>
<dbReference type="FunFam" id="1.10.10.60:FF:000046">
    <property type="entry name" value="SIX homeobox 3"/>
    <property type="match status" value="1"/>
</dbReference>
<dbReference type="SMART" id="SM00389">
    <property type="entry name" value="HOX"/>
    <property type="match status" value="1"/>
</dbReference>
<comment type="similarity">
    <text evidence="2">Belongs to the SIX/Sine oculis homeobox family.</text>
</comment>
<dbReference type="GO" id="GO:0000981">
    <property type="term" value="F:DNA-binding transcription factor activity, RNA polymerase II-specific"/>
    <property type="evidence" value="ECO:0007669"/>
    <property type="project" value="InterPro"/>
</dbReference>
<dbReference type="STRING" id="46835.A0A504YE98"/>
<evidence type="ECO:0000256" key="3">
    <source>
        <dbReference type="ARBA" id="ARBA00022473"/>
    </source>
</evidence>
<evidence type="ECO:0000256" key="6">
    <source>
        <dbReference type="ARBA" id="ARBA00023242"/>
    </source>
</evidence>
<dbReference type="SUPFAM" id="SSF46689">
    <property type="entry name" value="Homeodomain-like"/>
    <property type="match status" value="1"/>
</dbReference>
<feature type="domain" description="Homeobox" evidence="9">
    <location>
        <begin position="127"/>
        <end position="178"/>
    </location>
</feature>
<dbReference type="GO" id="GO:0000978">
    <property type="term" value="F:RNA polymerase II cis-regulatory region sequence-specific DNA binding"/>
    <property type="evidence" value="ECO:0007669"/>
    <property type="project" value="TreeGrafter"/>
</dbReference>
<dbReference type="Gene3D" id="1.10.10.60">
    <property type="entry name" value="Homeodomain-like"/>
    <property type="match status" value="1"/>
</dbReference>
<evidence type="ECO:0000256" key="2">
    <source>
        <dbReference type="ARBA" id="ARBA00008161"/>
    </source>
</evidence>
<dbReference type="Pfam" id="PF00046">
    <property type="entry name" value="Homeodomain"/>
    <property type="match status" value="1"/>
</dbReference>
<dbReference type="PANTHER" id="PTHR10390:SF44">
    <property type="entry name" value="SIX HOMEOBOX 4"/>
    <property type="match status" value="1"/>
</dbReference>
<dbReference type="InterPro" id="IPR031701">
    <property type="entry name" value="SIX1_SD"/>
</dbReference>
<keyword evidence="11" id="KW-1185">Reference proteome</keyword>
<dbReference type="GO" id="GO:0005667">
    <property type="term" value="C:transcription regulator complex"/>
    <property type="evidence" value="ECO:0007669"/>
    <property type="project" value="TreeGrafter"/>
</dbReference>
<dbReference type="Pfam" id="PF16878">
    <property type="entry name" value="SIX1_SD"/>
    <property type="match status" value="1"/>
</dbReference>
<proteinExistence type="inferred from homology"/>
<dbReference type="PANTHER" id="PTHR10390">
    <property type="entry name" value="HOMEOBOX PROTEIN SIX"/>
    <property type="match status" value="1"/>
</dbReference>
<sequence>MCEALLQRDDTEQIRRLFTRLPSEWIQPSSKRHCVQPDPVSRQSILKATTRLALEDGNFPLAFQIIEQNRFDCQHHILLQQIWYQAHYAHATLRRGRPLTAVDKYRIRRRYPLPDTIWDGEETVYCFKQKVREVLKHCYEKNKYPNPSEKYALARHTGLTFTQVSNWFKNHRQRDKCLMPETVQKDENLEQTNPILEDSVTQTSQTPVISSPTCTPAIYPNWHQLEHEYVKQNCTDLTRCLSVSKFDEMHCMRPGESHNFCNHDNQSDPVGRNQPFPDAESTMFHRAYQIRPTEFEGLKSFHCMQCDTFKQYNYEQHSLADYSSQSGDIHPIPGWGYQDEDMFNPTPTFHGTNEAISFDLARQQEGKQIRLQCAPVSTCLYTSAKMTADSIPNTVTRDWHS</sequence>
<dbReference type="GO" id="GO:0005634">
    <property type="term" value="C:nucleus"/>
    <property type="evidence" value="ECO:0007669"/>
    <property type="project" value="UniProtKB-SubCell"/>
</dbReference>
<evidence type="ECO:0000256" key="7">
    <source>
        <dbReference type="PROSITE-ProRule" id="PRU00108"/>
    </source>
</evidence>
<dbReference type="OrthoDB" id="3501850at2759"/>
<dbReference type="InterPro" id="IPR017970">
    <property type="entry name" value="Homeobox_CS"/>
</dbReference>
<evidence type="ECO:0000313" key="10">
    <source>
        <dbReference type="EMBL" id="TPP58589.1"/>
    </source>
</evidence>
<protein>
    <submittedName>
        <fullName evidence="10">Homeobox protein SIX4</fullName>
    </submittedName>
</protein>
<dbReference type="Proteomes" id="UP000316759">
    <property type="component" value="Unassembled WGS sequence"/>
</dbReference>
<dbReference type="AlphaFoldDB" id="A0A504YE98"/>
<keyword evidence="6 7" id="KW-0539">Nucleus</keyword>